<name>A0ABT1PGX3_9ACTN</name>
<dbReference type="Gene3D" id="1.10.357.10">
    <property type="entry name" value="Tetracycline Repressor, domain 2"/>
    <property type="match status" value="1"/>
</dbReference>
<keyword evidence="8" id="KW-1185">Reference proteome</keyword>
<protein>
    <submittedName>
        <fullName evidence="7">TetR family transcriptional regulator</fullName>
    </submittedName>
</protein>
<sequence length="223" mass="24782">MPGTTATTQPAPGAAGLRERKKQRTRDALTRAAMELFTTRGFERTTVDEIAESVEVSQRTFFRYFSNKEQAALAVEELIEGHFLAALRERPATEPPLEALRNALLGTWDDVNTAIHEVVPLDLYMRMYQVIETTPALLAARMRRQAETEQRISAEIARREGLDPAVDLRPRVLVAAFGGVIRAASGYWGKCADDSVEQMRRSVADHLNTLGAALIGGWRTQDT</sequence>
<dbReference type="InterPro" id="IPR001647">
    <property type="entry name" value="HTH_TetR"/>
</dbReference>
<dbReference type="EMBL" id="JANFNH010000030">
    <property type="protein sequence ID" value="MCQ4044622.1"/>
    <property type="molecule type" value="Genomic_DNA"/>
</dbReference>
<dbReference type="InterPro" id="IPR041347">
    <property type="entry name" value="MftR_C"/>
</dbReference>
<keyword evidence="3" id="KW-0804">Transcription</keyword>
<dbReference type="Pfam" id="PF00440">
    <property type="entry name" value="TetR_N"/>
    <property type="match status" value="1"/>
</dbReference>
<evidence type="ECO:0000313" key="7">
    <source>
        <dbReference type="EMBL" id="MCQ4044622.1"/>
    </source>
</evidence>
<evidence type="ECO:0000256" key="1">
    <source>
        <dbReference type="ARBA" id="ARBA00023015"/>
    </source>
</evidence>
<accession>A0ABT1PGX3</accession>
<gene>
    <name evidence="7" type="ORF">NON19_21950</name>
</gene>
<dbReference type="Gene3D" id="1.10.10.60">
    <property type="entry name" value="Homeodomain-like"/>
    <property type="match status" value="1"/>
</dbReference>
<dbReference type="InterPro" id="IPR009057">
    <property type="entry name" value="Homeodomain-like_sf"/>
</dbReference>
<evidence type="ECO:0000256" key="3">
    <source>
        <dbReference type="ARBA" id="ARBA00023163"/>
    </source>
</evidence>
<dbReference type="PANTHER" id="PTHR30055:SF238">
    <property type="entry name" value="MYCOFACTOCIN BIOSYNTHESIS TRANSCRIPTIONAL REGULATOR MFTR-RELATED"/>
    <property type="match status" value="1"/>
</dbReference>
<dbReference type="Pfam" id="PF17754">
    <property type="entry name" value="TetR_C_14"/>
    <property type="match status" value="1"/>
</dbReference>
<evidence type="ECO:0000256" key="5">
    <source>
        <dbReference type="SAM" id="MobiDB-lite"/>
    </source>
</evidence>
<dbReference type="InterPro" id="IPR050109">
    <property type="entry name" value="HTH-type_TetR-like_transc_reg"/>
</dbReference>
<reference evidence="7 8" key="1">
    <citation type="submission" date="2022-06" db="EMBL/GenBank/DDBJ databases">
        <title>Draft genome sequence of type strain Streptomyces rubrisoli DSM 42083.</title>
        <authorList>
            <person name="Duangmal K."/>
            <person name="Klaysubun C."/>
        </authorList>
    </citation>
    <scope>NUCLEOTIDE SEQUENCE [LARGE SCALE GENOMIC DNA]</scope>
    <source>
        <strain evidence="7 8">DSM 42083</strain>
    </source>
</reference>
<proteinExistence type="predicted"/>
<dbReference type="PANTHER" id="PTHR30055">
    <property type="entry name" value="HTH-TYPE TRANSCRIPTIONAL REGULATOR RUTR"/>
    <property type="match status" value="1"/>
</dbReference>
<feature type="DNA-binding region" description="H-T-H motif" evidence="4">
    <location>
        <begin position="46"/>
        <end position="65"/>
    </location>
</feature>
<evidence type="ECO:0000259" key="6">
    <source>
        <dbReference type="PROSITE" id="PS50977"/>
    </source>
</evidence>
<feature type="domain" description="HTH tetR-type" evidence="6">
    <location>
        <begin position="23"/>
        <end position="83"/>
    </location>
</feature>
<evidence type="ECO:0000313" key="8">
    <source>
        <dbReference type="Proteomes" id="UP001206206"/>
    </source>
</evidence>
<dbReference type="RefSeq" id="WP_255930569.1">
    <property type="nucleotide sequence ID" value="NZ_JANFNH010000030.1"/>
</dbReference>
<evidence type="ECO:0000256" key="4">
    <source>
        <dbReference type="PROSITE-ProRule" id="PRU00335"/>
    </source>
</evidence>
<feature type="compositionally biased region" description="Low complexity" evidence="5">
    <location>
        <begin position="1"/>
        <end position="16"/>
    </location>
</feature>
<dbReference type="PRINTS" id="PR00455">
    <property type="entry name" value="HTHTETR"/>
</dbReference>
<dbReference type="Proteomes" id="UP001206206">
    <property type="component" value="Unassembled WGS sequence"/>
</dbReference>
<organism evidence="7 8">
    <name type="scientific">Streptantibioticus rubrisoli</name>
    <dbReference type="NCBI Taxonomy" id="1387313"/>
    <lineage>
        <taxon>Bacteria</taxon>
        <taxon>Bacillati</taxon>
        <taxon>Actinomycetota</taxon>
        <taxon>Actinomycetes</taxon>
        <taxon>Kitasatosporales</taxon>
        <taxon>Streptomycetaceae</taxon>
        <taxon>Streptantibioticus</taxon>
    </lineage>
</organism>
<feature type="region of interest" description="Disordered" evidence="5">
    <location>
        <begin position="1"/>
        <end position="24"/>
    </location>
</feature>
<keyword evidence="2 4" id="KW-0238">DNA-binding</keyword>
<dbReference type="PROSITE" id="PS50977">
    <property type="entry name" value="HTH_TETR_2"/>
    <property type="match status" value="1"/>
</dbReference>
<comment type="caution">
    <text evidence="7">The sequence shown here is derived from an EMBL/GenBank/DDBJ whole genome shotgun (WGS) entry which is preliminary data.</text>
</comment>
<evidence type="ECO:0000256" key="2">
    <source>
        <dbReference type="ARBA" id="ARBA00023125"/>
    </source>
</evidence>
<dbReference type="SUPFAM" id="SSF46689">
    <property type="entry name" value="Homeodomain-like"/>
    <property type="match status" value="1"/>
</dbReference>
<keyword evidence="1" id="KW-0805">Transcription regulation</keyword>